<evidence type="ECO:0000256" key="6">
    <source>
        <dbReference type="SAM" id="MobiDB-lite"/>
    </source>
</evidence>
<evidence type="ECO:0000256" key="3">
    <source>
        <dbReference type="ARBA" id="ARBA00023125"/>
    </source>
</evidence>
<comment type="similarity">
    <text evidence="1">Belongs to the 'phage' integrase family.</text>
</comment>
<sequence>MALAGERTEQNLDEIVSFPEWREVLNGASAWSAEVKQAHVRAILGLLRACKSTGRPLSAGFIRWHLARAGLTENARRAERAAFAWLFKAARAAGKTRPAARGFGEPEVGAQRPADNPRRSGPGAGAGARPAVPPLAAADQGGAEWERALITAIRRKGFLWRTEQTYRAWAARFARFLAPRSPEAASGDDVAAFLSALAVEQRAAPSTQKQALNALVFFMQEALRMDLGEMDFRRARARERIPTVLSKAEVRQVLEQLPGGYRLMAEVMYGSGLRLMELLRLRVHHLDLARGQLNVYGGKGDKDRLTVLPESLREKLEAHLARLREIFAQDRAADAPGVWLPEGLARKYPKAGVTWEWQWLWPSREFMQDPETGRRRRHHILDGTFQNAVRKAAGAAGMTKRVTPHVLRHSFATHLLEAGTDIRTVQELLGHQSVETTQIYTHVMQKPGLGVRSPLDAG</sequence>
<dbReference type="Pfam" id="PF13495">
    <property type="entry name" value="Phage_int_SAM_4"/>
    <property type="match status" value="1"/>
</dbReference>
<dbReference type="InterPro" id="IPR011946">
    <property type="entry name" value="Integrase_integron-type"/>
</dbReference>
<gene>
    <name evidence="9" type="ORF">K0B96_01285</name>
</gene>
<dbReference type="InterPro" id="IPR002104">
    <property type="entry name" value="Integrase_catalytic"/>
</dbReference>
<keyword evidence="4" id="KW-0233">DNA recombination</keyword>
<dbReference type="AlphaFoldDB" id="A0A8F9TW92"/>
<dbReference type="EMBL" id="CP080507">
    <property type="protein sequence ID" value="QYM79280.1"/>
    <property type="molecule type" value="Genomic_DNA"/>
</dbReference>
<dbReference type="InterPro" id="IPR010998">
    <property type="entry name" value="Integrase_recombinase_N"/>
</dbReference>
<dbReference type="PROSITE" id="PS51898">
    <property type="entry name" value="TYR_RECOMBINASE"/>
    <property type="match status" value="1"/>
</dbReference>
<evidence type="ECO:0000256" key="1">
    <source>
        <dbReference type="ARBA" id="ARBA00008857"/>
    </source>
</evidence>
<evidence type="ECO:0000313" key="10">
    <source>
        <dbReference type="Proteomes" id="UP000825051"/>
    </source>
</evidence>
<feature type="compositionally biased region" description="Low complexity" evidence="6">
    <location>
        <begin position="127"/>
        <end position="138"/>
    </location>
</feature>
<dbReference type="Pfam" id="PF00589">
    <property type="entry name" value="Phage_integrase"/>
    <property type="match status" value="1"/>
</dbReference>
<dbReference type="GO" id="GO:0015074">
    <property type="term" value="P:DNA integration"/>
    <property type="evidence" value="ECO:0007669"/>
    <property type="project" value="UniProtKB-KW"/>
</dbReference>
<dbReference type="RefSeq" id="WP_220162938.1">
    <property type="nucleotide sequence ID" value="NZ_CP080507.1"/>
</dbReference>
<dbReference type="PANTHER" id="PTHR30349">
    <property type="entry name" value="PHAGE INTEGRASE-RELATED"/>
    <property type="match status" value="1"/>
</dbReference>
<evidence type="ECO:0000259" key="8">
    <source>
        <dbReference type="PROSITE" id="PS51900"/>
    </source>
</evidence>
<dbReference type="PANTHER" id="PTHR30349:SF64">
    <property type="entry name" value="PROPHAGE INTEGRASE INTD-RELATED"/>
    <property type="match status" value="1"/>
</dbReference>
<dbReference type="NCBIfam" id="TIGR02249">
    <property type="entry name" value="integrase_gron"/>
    <property type="match status" value="1"/>
</dbReference>
<reference evidence="9" key="1">
    <citation type="submission" date="2021-08" db="EMBL/GenBank/DDBJ databases">
        <title>Genome of a novel bacterium of the phylum Verrucomicrobia, Oleiharenicola sp. KSB-15.</title>
        <authorList>
            <person name="Chung J.-H."/>
            <person name="Ahn J.-H."/>
            <person name="Yoon Y."/>
            <person name="Kim D.-Y."/>
            <person name="An S.-H."/>
            <person name="Park I."/>
            <person name="Yeon J."/>
        </authorList>
    </citation>
    <scope>NUCLEOTIDE SEQUENCE</scope>
    <source>
        <strain evidence="9">KSB-15</strain>
    </source>
</reference>
<dbReference type="InterPro" id="IPR011010">
    <property type="entry name" value="DNA_brk_join_enz"/>
</dbReference>
<dbReference type="InterPro" id="IPR004107">
    <property type="entry name" value="Integrase_SAM-like_N"/>
</dbReference>
<keyword evidence="2" id="KW-0229">DNA integration</keyword>
<dbReference type="InterPro" id="IPR013762">
    <property type="entry name" value="Integrase-like_cat_sf"/>
</dbReference>
<organism evidence="9 10">
    <name type="scientific">Horticoccus luteus</name>
    <dbReference type="NCBI Taxonomy" id="2862869"/>
    <lineage>
        <taxon>Bacteria</taxon>
        <taxon>Pseudomonadati</taxon>
        <taxon>Verrucomicrobiota</taxon>
        <taxon>Opitutia</taxon>
        <taxon>Opitutales</taxon>
        <taxon>Opitutaceae</taxon>
        <taxon>Horticoccus</taxon>
    </lineage>
</organism>
<dbReference type="PROSITE" id="PS51900">
    <property type="entry name" value="CB"/>
    <property type="match status" value="1"/>
</dbReference>
<dbReference type="Gene3D" id="1.10.443.10">
    <property type="entry name" value="Intergrase catalytic core"/>
    <property type="match status" value="1"/>
</dbReference>
<evidence type="ECO:0000256" key="4">
    <source>
        <dbReference type="ARBA" id="ARBA00023172"/>
    </source>
</evidence>
<protein>
    <submittedName>
        <fullName evidence="9">Integron integrase</fullName>
    </submittedName>
</protein>
<dbReference type="Gene3D" id="1.10.150.130">
    <property type="match status" value="1"/>
</dbReference>
<feature type="region of interest" description="Disordered" evidence="6">
    <location>
        <begin position="97"/>
        <end position="139"/>
    </location>
</feature>
<evidence type="ECO:0000259" key="7">
    <source>
        <dbReference type="PROSITE" id="PS51898"/>
    </source>
</evidence>
<accession>A0A8F9TW92</accession>
<dbReference type="InterPro" id="IPR050090">
    <property type="entry name" value="Tyrosine_recombinase_XerCD"/>
</dbReference>
<keyword evidence="10" id="KW-1185">Reference proteome</keyword>
<dbReference type="SUPFAM" id="SSF56349">
    <property type="entry name" value="DNA breaking-rejoining enzymes"/>
    <property type="match status" value="1"/>
</dbReference>
<dbReference type="GO" id="GO:0003677">
    <property type="term" value="F:DNA binding"/>
    <property type="evidence" value="ECO:0007669"/>
    <property type="project" value="UniProtKB-UniRule"/>
</dbReference>
<proteinExistence type="inferred from homology"/>
<evidence type="ECO:0000256" key="5">
    <source>
        <dbReference type="PROSITE-ProRule" id="PRU01248"/>
    </source>
</evidence>
<dbReference type="GO" id="GO:0006310">
    <property type="term" value="P:DNA recombination"/>
    <property type="evidence" value="ECO:0007669"/>
    <property type="project" value="UniProtKB-KW"/>
</dbReference>
<dbReference type="KEGG" id="ole:K0B96_01285"/>
<feature type="domain" description="Tyr recombinase" evidence="7">
    <location>
        <begin position="240"/>
        <end position="456"/>
    </location>
</feature>
<evidence type="ECO:0000256" key="2">
    <source>
        <dbReference type="ARBA" id="ARBA00022908"/>
    </source>
</evidence>
<name>A0A8F9TW92_9BACT</name>
<dbReference type="Proteomes" id="UP000825051">
    <property type="component" value="Chromosome"/>
</dbReference>
<keyword evidence="3 5" id="KW-0238">DNA-binding</keyword>
<feature type="domain" description="Core-binding (CB)" evidence="8">
    <location>
        <begin position="136"/>
        <end position="223"/>
    </location>
</feature>
<evidence type="ECO:0000313" key="9">
    <source>
        <dbReference type="EMBL" id="QYM79280.1"/>
    </source>
</evidence>
<dbReference type="InterPro" id="IPR044068">
    <property type="entry name" value="CB"/>
</dbReference>